<name>A0A1E5XS13_9HYPH</name>
<feature type="compositionally biased region" description="Basic and acidic residues" evidence="1">
    <location>
        <begin position="170"/>
        <end position="180"/>
    </location>
</feature>
<feature type="region of interest" description="Disordered" evidence="1">
    <location>
        <begin position="65"/>
        <end position="84"/>
    </location>
</feature>
<evidence type="ECO:0000313" key="3">
    <source>
        <dbReference type="Proteomes" id="UP000095463"/>
    </source>
</evidence>
<dbReference type="InterPro" id="IPR045372">
    <property type="entry name" value="YidB"/>
</dbReference>
<gene>
    <name evidence="2" type="ORF">VW23_016880</name>
</gene>
<dbReference type="Gene3D" id="1.10.10.690">
    <property type="entry name" value="YidB-like"/>
    <property type="match status" value="1"/>
</dbReference>
<reference evidence="2 3" key="1">
    <citation type="journal article" date="2015" name="Genome Announc.">
        <title>Genome Assemblies of Three Soil-Associated Devosia species: D. insulae, D. limi, and D. soli.</title>
        <authorList>
            <person name="Hassan Y.I."/>
            <person name="Lepp D."/>
            <person name="Zhou T."/>
        </authorList>
    </citation>
    <scope>NUCLEOTIDE SEQUENCE [LARGE SCALE GENOMIC DNA]</scope>
    <source>
        <strain evidence="2 3">DS-56</strain>
    </source>
</reference>
<proteinExistence type="predicted"/>
<dbReference type="Proteomes" id="UP000095463">
    <property type="component" value="Unassembled WGS sequence"/>
</dbReference>
<dbReference type="SUPFAM" id="SSF140804">
    <property type="entry name" value="YidB-like"/>
    <property type="match status" value="1"/>
</dbReference>
<evidence type="ECO:0000256" key="1">
    <source>
        <dbReference type="SAM" id="MobiDB-lite"/>
    </source>
</evidence>
<dbReference type="OrthoDB" id="4235777at2"/>
<dbReference type="InterPro" id="IPR027405">
    <property type="entry name" value="YidB-like"/>
</dbReference>
<dbReference type="RefSeq" id="WP_069909493.1">
    <property type="nucleotide sequence ID" value="NZ_LAJE02000161.1"/>
</dbReference>
<sequence length="180" mass="18346">MAKNAMPSMVALLGLLAVAGYQNRDKIAEALKGFQNRSSTGPDGAPAQDGLSSILGSLGDLFGGGGNGTDASRPAGGGNGNVLTGGLGDLMDSFRHSGQSETADSWVTVGVPTKGLSPEQVEQAVGAENLAELSQRTGLSREDLLKRLATAIPESVDRLTPGGNIPQSDTEIRDRLTGTA</sequence>
<comment type="caution">
    <text evidence="2">The sequence shown here is derived from an EMBL/GenBank/DDBJ whole genome shotgun (WGS) entry which is preliminary data.</text>
</comment>
<evidence type="ECO:0000313" key="2">
    <source>
        <dbReference type="EMBL" id="OEO31355.1"/>
    </source>
</evidence>
<dbReference type="AlphaFoldDB" id="A0A1E5XS13"/>
<dbReference type="EMBL" id="LAJE02000161">
    <property type="protein sequence ID" value="OEO31355.1"/>
    <property type="molecule type" value="Genomic_DNA"/>
</dbReference>
<evidence type="ECO:0008006" key="4">
    <source>
        <dbReference type="Google" id="ProtNLM"/>
    </source>
</evidence>
<dbReference type="Pfam" id="PF20159">
    <property type="entry name" value="YidB"/>
    <property type="match status" value="1"/>
</dbReference>
<accession>A0A1E5XS13</accession>
<protein>
    <recommendedName>
        <fullName evidence="4">DUF937 domain-containing protein</fullName>
    </recommendedName>
</protein>
<keyword evidence="3" id="KW-1185">Reference proteome</keyword>
<feature type="compositionally biased region" description="Gly residues" evidence="1">
    <location>
        <begin position="75"/>
        <end position="84"/>
    </location>
</feature>
<feature type="region of interest" description="Disordered" evidence="1">
    <location>
        <begin position="156"/>
        <end position="180"/>
    </location>
</feature>
<organism evidence="2 3">
    <name type="scientific">Devosia insulae DS-56</name>
    <dbReference type="NCBI Taxonomy" id="1116389"/>
    <lineage>
        <taxon>Bacteria</taxon>
        <taxon>Pseudomonadati</taxon>
        <taxon>Pseudomonadota</taxon>
        <taxon>Alphaproteobacteria</taxon>
        <taxon>Hyphomicrobiales</taxon>
        <taxon>Devosiaceae</taxon>
        <taxon>Devosia</taxon>
    </lineage>
</organism>